<dbReference type="InterPro" id="IPR013783">
    <property type="entry name" value="Ig-like_fold"/>
</dbReference>
<feature type="transmembrane region" description="Helical" evidence="2">
    <location>
        <begin position="12"/>
        <end position="33"/>
    </location>
</feature>
<evidence type="ECO:0000259" key="3">
    <source>
        <dbReference type="Pfam" id="PF01345"/>
    </source>
</evidence>
<dbReference type="InterPro" id="IPR001434">
    <property type="entry name" value="OmcB-like_DUF11"/>
</dbReference>
<proteinExistence type="predicted"/>
<evidence type="ECO:0000313" key="6">
    <source>
        <dbReference type="Proteomes" id="UP001317001"/>
    </source>
</evidence>
<feature type="domain" description="Glycine-rich" evidence="4">
    <location>
        <begin position="244"/>
        <end position="439"/>
    </location>
</feature>
<feature type="region of interest" description="Disordered" evidence="1">
    <location>
        <begin position="263"/>
        <end position="294"/>
    </location>
</feature>
<feature type="domain" description="DUF11" evidence="3">
    <location>
        <begin position="562"/>
        <end position="672"/>
    </location>
</feature>
<keyword evidence="2" id="KW-0472">Membrane</keyword>
<dbReference type="Pfam" id="PF01345">
    <property type="entry name" value="DUF11"/>
    <property type="match status" value="2"/>
</dbReference>
<gene>
    <name evidence="5" type="ORF">NPX36_04295</name>
</gene>
<feature type="region of interest" description="Disordered" evidence="1">
    <location>
        <begin position="186"/>
        <end position="221"/>
    </location>
</feature>
<feature type="domain" description="DUF11" evidence="3">
    <location>
        <begin position="445"/>
        <end position="549"/>
    </location>
</feature>
<dbReference type="RefSeq" id="WP_257500181.1">
    <property type="nucleotide sequence ID" value="NZ_CP102382.1"/>
</dbReference>
<feature type="compositionally biased region" description="Gly residues" evidence="1">
    <location>
        <begin position="266"/>
        <end position="291"/>
    </location>
</feature>
<feature type="compositionally biased region" description="Gly residues" evidence="1">
    <location>
        <begin position="374"/>
        <end position="397"/>
    </location>
</feature>
<dbReference type="PANTHER" id="PTHR34819">
    <property type="entry name" value="LARGE CYSTEINE-RICH PERIPLASMIC PROTEIN OMCB"/>
    <property type="match status" value="1"/>
</dbReference>
<feature type="region of interest" description="Disordered" evidence="1">
    <location>
        <begin position="374"/>
        <end position="432"/>
    </location>
</feature>
<evidence type="ECO:0000256" key="2">
    <source>
        <dbReference type="SAM" id="Phobius"/>
    </source>
</evidence>
<feature type="compositionally biased region" description="Low complexity" evidence="1">
    <location>
        <begin position="197"/>
        <end position="209"/>
    </location>
</feature>
<dbReference type="InterPro" id="IPR049304">
    <property type="entry name" value="Gly_rich_dom"/>
</dbReference>
<evidence type="ECO:0000313" key="5">
    <source>
        <dbReference type="EMBL" id="UUV22264.1"/>
    </source>
</evidence>
<organism evidence="5 6">
    <name type="scientific">Paenimyroides aestuarii</name>
    <dbReference type="NCBI Taxonomy" id="2968490"/>
    <lineage>
        <taxon>Bacteria</taxon>
        <taxon>Pseudomonadati</taxon>
        <taxon>Bacteroidota</taxon>
        <taxon>Flavobacteriia</taxon>
        <taxon>Flavobacteriales</taxon>
        <taxon>Flavobacteriaceae</taxon>
        <taxon>Paenimyroides</taxon>
    </lineage>
</organism>
<protein>
    <submittedName>
        <fullName evidence="5">DUF11 domain-containing protein</fullName>
    </submittedName>
</protein>
<feature type="compositionally biased region" description="Low complexity" evidence="1">
    <location>
        <begin position="398"/>
        <end position="410"/>
    </location>
</feature>
<dbReference type="InterPro" id="IPR047589">
    <property type="entry name" value="DUF11_rpt"/>
</dbReference>
<feature type="compositionally biased region" description="Gly residues" evidence="1">
    <location>
        <begin position="210"/>
        <end position="221"/>
    </location>
</feature>
<keyword evidence="6" id="KW-1185">Reference proteome</keyword>
<reference evidence="5 6" key="1">
    <citation type="submission" date="2022-08" db="EMBL/GenBank/DDBJ databases">
        <title>Myroides zhujiangensis sp. nov., a novel bacterium isolated from sediment in the Pearl River Estuary.</title>
        <authorList>
            <person name="Cui L."/>
        </authorList>
    </citation>
    <scope>NUCLEOTIDE SEQUENCE [LARGE SCALE GENOMIC DNA]</scope>
    <source>
        <strain evidence="5 6">SCSIO 72103</strain>
    </source>
</reference>
<sequence length="768" mass="75324">MKNNKNIGMKYLFKFILIVVILLGGASTMHLFAQTYTITASGNTVSFPVGTSLKIEVWGAGGRGGSNATGGGGGGGAYAASTVTVNQATAYYVNIGTGSTSTAAGGDSWFAPNNNVNNALVLAKGGNSATNSTGATGGSYSASLGQVRNNGGRGANATSDGGGGGSSAGATGLGVNATNQFGAVGPTGNDGIGGNGRASSDGAGSAATIGPGGGGGGARGNNAGGAGANGRVIITVLGPQSDITTTGSVEAWVAPENVTSIEVETWGGGGRGGSRTSGSNTGFGGGGGGGYSRSRLTVNPGTTYYVNVGAGSTTTAAGGDSWFSTTNVTGGSLVRAKGGNSVANNVTTGATGGASTGGTNPAIGDVRLAGGSGLNGGANTSGGNGGASPNGGTGGNGKQNNSSGNGTDGNPPGGGGGGAYRAASSSPTGGNGGDGKVTIHTFYNLSIAKTVTTTTPLVGTNVTFTITVVNNGSNTANGIVVTDAFPTGITYVSNSASATFNAGTLTWNVGTLNPAASASIDIVGTVNASGSYANTANLTANLANNGNSSSLITLFPQQPTADLQLTKEVNNTMPPISGQVTFTLTAYNAGPQNATNVKVQDILPFGFTYVSSSAGYDNNTGIWTIGTLNKGASQVLTLTASVNAFGNYYNQAVVSASEVDPNSTNNTSGVSVYPIYPIIEVVLPCATTTYNLNNITVATPPSGSQISWHTASPATASNKIATPSNVRAGERYFVAFYNSSSNCYGATSEVLIKRSCLITNPMIRQRTK</sequence>
<keyword evidence="2" id="KW-1133">Transmembrane helix</keyword>
<dbReference type="NCBIfam" id="TIGR01451">
    <property type="entry name" value="B_ant_repeat"/>
    <property type="match status" value="2"/>
</dbReference>
<evidence type="ECO:0000256" key="1">
    <source>
        <dbReference type="SAM" id="MobiDB-lite"/>
    </source>
</evidence>
<dbReference type="Gene3D" id="2.60.40.10">
    <property type="entry name" value="Immunoglobulins"/>
    <property type="match status" value="1"/>
</dbReference>
<name>A0ABY5NUY3_9FLAO</name>
<feature type="region of interest" description="Disordered" evidence="1">
    <location>
        <begin position="140"/>
        <end position="171"/>
    </location>
</feature>
<keyword evidence="2" id="KW-0812">Transmembrane</keyword>
<feature type="region of interest" description="Disordered" evidence="1">
    <location>
        <begin position="349"/>
        <end position="368"/>
    </location>
</feature>
<feature type="domain" description="Glycine-rich" evidence="4">
    <location>
        <begin position="41"/>
        <end position="235"/>
    </location>
</feature>
<dbReference type="Pfam" id="PF21722">
    <property type="entry name" value="Gly_rich_2"/>
    <property type="match status" value="2"/>
</dbReference>
<accession>A0ABY5NUY3</accession>
<dbReference type="InterPro" id="IPR051172">
    <property type="entry name" value="Chlamydia_OmcB"/>
</dbReference>
<dbReference type="Proteomes" id="UP001317001">
    <property type="component" value="Chromosome"/>
</dbReference>
<dbReference type="EMBL" id="CP102382">
    <property type="protein sequence ID" value="UUV22264.1"/>
    <property type="molecule type" value="Genomic_DNA"/>
</dbReference>
<dbReference type="Gene3D" id="2.60.40.1170">
    <property type="entry name" value="Mu homology domain, subdomain B"/>
    <property type="match status" value="1"/>
</dbReference>
<evidence type="ECO:0000259" key="4">
    <source>
        <dbReference type="Pfam" id="PF21722"/>
    </source>
</evidence>